<dbReference type="PANTHER" id="PTHR35526">
    <property type="entry name" value="ANTI-SIGMA-F FACTOR RSBW-RELATED"/>
    <property type="match status" value="1"/>
</dbReference>
<evidence type="ECO:0000313" key="4">
    <source>
        <dbReference type="Proteomes" id="UP001156691"/>
    </source>
</evidence>
<dbReference type="CDD" id="cd16936">
    <property type="entry name" value="HATPase_RsbW-like"/>
    <property type="match status" value="1"/>
</dbReference>
<gene>
    <name evidence="3" type="ORF">GCM10010862_42970</name>
</gene>
<evidence type="ECO:0000256" key="1">
    <source>
        <dbReference type="ARBA" id="ARBA00022527"/>
    </source>
</evidence>
<keyword evidence="1" id="KW-0808">Transferase</keyword>
<dbReference type="InterPro" id="IPR036890">
    <property type="entry name" value="HATPase_C_sf"/>
</dbReference>
<dbReference type="Pfam" id="PF13581">
    <property type="entry name" value="HATPase_c_2"/>
    <property type="match status" value="1"/>
</dbReference>
<evidence type="ECO:0000259" key="2">
    <source>
        <dbReference type="Pfam" id="PF13581"/>
    </source>
</evidence>
<reference evidence="4" key="1">
    <citation type="journal article" date="2019" name="Int. J. Syst. Evol. Microbiol.">
        <title>The Global Catalogue of Microorganisms (GCM) 10K type strain sequencing project: providing services to taxonomists for standard genome sequencing and annotation.</title>
        <authorList>
            <consortium name="The Broad Institute Genomics Platform"/>
            <consortium name="The Broad Institute Genome Sequencing Center for Infectious Disease"/>
            <person name="Wu L."/>
            <person name="Ma J."/>
        </authorList>
    </citation>
    <scope>NUCLEOTIDE SEQUENCE [LARGE SCALE GENOMIC DNA]</scope>
    <source>
        <strain evidence="4">NBRC 112416</strain>
    </source>
</reference>
<keyword evidence="1" id="KW-0418">Kinase</keyword>
<dbReference type="InterPro" id="IPR050267">
    <property type="entry name" value="Anti-sigma-factor_SerPK"/>
</dbReference>
<organism evidence="3 4">
    <name type="scientific">Devosia nitrariae</name>
    <dbReference type="NCBI Taxonomy" id="2071872"/>
    <lineage>
        <taxon>Bacteria</taxon>
        <taxon>Pseudomonadati</taxon>
        <taxon>Pseudomonadota</taxon>
        <taxon>Alphaproteobacteria</taxon>
        <taxon>Hyphomicrobiales</taxon>
        <taxon>Devosiaceae</taxon>
        <taxon>Devosia</taxon>
    </lineage>
</organism>
<proteinExistence type="predicted"/>
<dbReference type="Proteomes" id="UP001156691">
    <property type="component" value="Unassembled WGS sequence"/>
</dbReference>
<keyword evidence="1" id="KW-0723">Serine/threonine-protein kinase</keyword>
<protein>
    <recommendedName>
        <fullName evidence="2">Histidine kinase/HSP90-like ATPase domain-containing protein</fullName>
    </recommendedName>
</protein>
<sequence>MRRIVLPTDLARIDQVTEVLTEQASGHLDQAKLDCLQIALAEALVNIAKHGYHGEEGLIDVTFEVDTAVTVILRDTGIPIPSSAFEPGPEPDDHTVPDLDETGRGMALIQHCCDGIDYRTTEHGNQLTLVFHPNSAPVKRLKTQHSE</sequence>
<accession>A0ABQ5WBD3</accession>
<keyword evidence="4" id="KW-1185">Reference proteome</keyword>
<name>A0ABQ5WBD3_9HYPH</name>
<evidence type="ECO:0000313" key="3">
    <source>
        <dbReference type="EMBL" id="GLQ57038.1"/>
    </source>
</evidence>
<dbReference type="PANTHER" id="PTHR35526:SF3">
    <property type="entry name" value="ANTI-SIGMA-F FACTOR RSBW"/>
    <property type="match status" value="1"/>
</dbReference>
<dbReference type="EMBL" id="BSNS01000022">
    <property type="protein sequence ID" value="GLQ57038.1"/>
    <property type="molecule type" value="Genomic_DNA"/>
</dbReference>
<dbReference type="InterPro" id="IPR003594">
    <property type="entry name" value="HATPase_dom"/>
</dbReference>
<dbReference type="Gene3D" id="3.30.565.10">
    <property type="entry name" value="Histidine kinase-like ATPase, C-terminal domain"/>
    <property type="match status" value="1"/>
</dbReference>
<comment type="caution">
    <text evidence="3">The sequence shown here is derived from an EMBL/GenBank/DDBJ whole genome shotgun (WGS) entry which is preliminary data.</text>
</comment>
<dbReference type="RefSeq" id="WP_284342414.1">
    <property type="nucleotide sequence ID" value="NZ_BSNS01000022.1"/>
</dbReference>
<dbReference type="SUPFAM" id="SSF55874">
    <property type="entry name" value="ATPase domain of HSP90 chaperone/DNA topoisomerase II/histidine kinase"/>
    <property type="match status" value="1"/>
</dbReference>
<feature type="domain" description="Histidine kinase/HSP90-like ATPase" evidence="2">
    <location>
        <begin position="7"/>
        <end position="130"/>
    </location>
</feature>